<feature type="transmembrane region" description="Helical" evidence="1">
    <location>
        <begin position="58"/>
        <end position="81"/>
    </location>
</feature>
<organism evidence="2 3">
    <name type="scientific">Paenibacillus terreus</name>
    <dbReference type="NCBI Taxonomy" id="1387834"/>
    <lineage>
        <taxon>Bacteria</taxon>
        <taxon>Bacillati</taxon>
        <taxon>Bacillota</taxon>
        <taxon>Bacilli</taxon>
        <taxon>Bacillales</taxon>
        <taxon>Paenibacillaceae</taxon>
        <taxon>Paenibacillus</taxon>
    </lineage>
</organism>
<gene>
    <name evidence="2" type="ORF">ACE3NQ_24910</name>
</gene>
<keyword evidence="3" id="KW-1185">Reference proteome</keyword>
<dbReference type="Proteomes" id="UP001580407">
    <property type="component" value="Unassembled WGS sequence"/>
</dbReference>
<protein>
    <submittedName>
        <fullName evidence="2">Uncharacterized protein</fullName>
    </submittedName>
</protein>
<evidence type="ECO:0000313" key="3">
    <source>
        <dbReference type="Proteomes" id="UP001580407"/>
    </source>
</evidence>
<sequence length="166" mass="18145">MTQHYSKQETDAYLEHSSDTPISVKLLSALLAIGGAILLITQAALFSRFSELSPLLGVSGWVVQGAVAFLGVLGVAAGIGLWLGRQWGWWLALFYFANGVCRNINAMISIPGIYEVYGSEGDVSMMASYIRKTSIDVIHRSQTAFSGSFSCDIRRINPRSLYFLIS</sequence>
<accession>A0ABV5BEL3</accession>
<proteinExistence type="predicted"/>
<evidence type="ECO:0000256" key="1">
    <source>
        <dbReference type="SAM" id="Phobius"/>
    </source>
</evidence>
<evidence type="ECO:0000313" key="2">
    <source>
        <dbReference type="EMBL" id="MFB5684155.1"/>
    </source>
</evidence>
<comment type="caution">
    <text evidence="2">The sequence shown here is derived from an EMBL/GenBank/DDBJ whole genome shotgun (WGS) entry which is preliminary data.</text>
</comment>
<name>A0ABV5BEL3_9BACL</name>
<feature type="transmembrane region" description="Helical" evidence="1">
    <location>
        <begin position="26"/>
        <end position="46"/>
    </location>
</feature>
<keyword evidence="1" id="KW-1133">Transmembrane helix</keyword>
<dbReference type="EMBL" id="JBHILM010000036">
    <property type="protein sequence ID" value="MFB5684155.1"/>
    <property type="molecule type" value="Genomic_DNA"/>
</dbReference>
<dbReference type="RefSeq" id="WP_375527872.1">
    <property type="nucleotide sequence ID" value="NZ_JBHILM010000036.1"/>
</dbReference>
<keyword evidence="1" id="KW-0812">Transmembrane</keyword>
<keyword evidence="1" id="KW-0472">Membrane</keyword>
<reference evidence="2 3" key="1">
    <citation type="submission" date="2024-09" db="EMBL/GenBank/DDBJ databases">
        <authorList>
            <person name="Ruan L."/>
        </authorList>
    </citation>
    <scope>NUCLEOTIDE SEQUENCE [LARGE SCALE GENOMIC DNA]</scope>
    <source>
        <strain evidence="2 3">D33</strain>
    </source>
</reference>